<feature type="compositionally biased region" description="Polar residues" evidence="1">
    <location>
        <begin position="183"/>
        <end position="196"/>
    </location>
</feature>
<dbReference type="EMBL" id="JAAALK010000283">
    <property type="protein sequence ID" value="KAG8075813.1"/>
    <property type="molecule type" value="Genomic_DNA"/>
</dbReference>
<feature type="region of interest" description="Disordered" evidence="1">
    <location>
        <begin position="104"/>
        <end position="196"/>
    </location>
</feature>
<comment type="caution">
    <text evidence="2">The sequence shown here is derived from an EMBL/GenBank/DDBJ whole genome shotgun (WGS) entry which is preliminary data.</text>
</comment>
<sequence length="196" mass="20686">MTAASEPLPWGNLLIATAATTMETVEGKEGCLSKQVWAGSSNSAPIQSSSSFSVIRSILRRDSVHVYARLTVLGHCHHVAIARFFGAATSPDGYVFLAYDRSSPMHPRSPRSSMGLIDGASGRDGSMAADQRRGKARQRVDGTLPCRGGGSAARQRIDVAAGRGSGSTAGATDRSRNRVRQPINGTTAWQGERSTA</sequence>
<reference evidence="2" key="2">
    <citation type="submission" date="2021-02" db="EMBL/GenBank/DDBJ databases">
        <authorList>
            <person name="Kimball J.A."/>
            <person name="Haas M.W."/>
            <person name="Macchietto M."/>
            <person name="Kono T."/>
            <person name="Duquette J."/>
            <person name="Shao M."/>
        </authorList>
    </citation>
    <scope>NUCLEOTIDE SEQUENCE</scope>
    <source>
        <tissue evidence="2">Fresh leaf tissue</tissue>
    </source>
</reference>
<name>A0A8J5W3F8_ZIZPA</name>
<feature type="compositionally biased region" description="Low complexity" evidence="1">
    <location>
        <begin position="104"/>
        <end position="114"/>
    </location>
</feature>
<accession>A0A8J5W3F8</accession>
<gene>
    <name evidence="2" type="ORF">GUJ93_ZPchr0006g42466</name>
</gene>
<evidence type="ECO:0000313" key="3">
    <source>
        <dbReference type="Proteomes" id="UP000729402"/>
    </source>
</evidence>
<reference evidence="2" key="1">
    <citation type="journal article" date="2021" name="bioRxiv">
        <title>Whole Genome Assembly and Annotation of Northern Wild Rice, Zizania palustris L., Supports a Whole Genome Duplication in the Zizania Genus.</title>
        <authorList>
            <person name="Haas M."/>
            <person name="Kono T."/>
            <person name="Macchietto M."/>
            <person name="Millas R."/>
            <person name="McGilp L."/>
            <person name="Shao M."/>
            <person name="Duquette J."/>
            <person name="Hirsch C.N."/>
            <person name="Kimball J."/>
        </authorList>
    </citation>
    <scope>NUCLEOTIDE SEQUENCE</scope>
    <source>
        <tissue evidence="2">Fresh leaf tissue</tissue>
    </source>
</reference>
<evidence type="ECO:0000256" key="1">
    <source>
        <dbReference type="SAM" id="MobiDB-lite"/>
    </source>
</evidence>
<feature type="compositionally biased region" description="Low complexity" evidence="1">
    <location>
        <begin position="160"/>
        <end position="172"/>
    </location>
</feature>
<dbReference type="AlphaFoldDB" id="A0A8J5W3F8"/>
<keyword evidence="3" id="KW-1185">Reference proteome</keyword>
<dbReference type="Proteomes" id="UP000729402">
    <property type="component" value="Unassembled WGS sequence"/>
</dbReference>
<evidence type="ECO:0000313" key="2">
    <source>
        <dbReference type="EMBL" id="KAG8075813.1"/>
    </source>
</evidence>
<organism evidence="2 3">
    <name type="scientific">Zizania palustris</name>
    <name type="common">Northern wild rice</name>
    <dbReference type="NCBI Taxonomy" id="103762"/>
    <lineage>
        <taxon>Eukaryota</taxon>
        <taxon>Viridiplantae</taxon>
        <taxon>Streptophyta</taxon>
        <taxon>Embryophyta</taxon>
        <taxon>Tracheophyta</taxon>
        <taxon>Spermatophyta</taxon>
        <taxon>Magnoliopsida</taxon>
        <taxon>Liliopsida</taxon>
        <taxon>Poales</taxon>
        <taxon>Poaceae</taxon>
        <taxon>BOP clade</taxon>
        <taxon>Oryzoideae</taxon>
        <taxon>Oryzeae</taxon>
        <taxon>Zizaniinae</taxon>
        <taxon>Zizania</taxon>
    </lineage>
</organism>
<proteinExistence type="predicted"/>
<protein>
    <submittedName>
        <fullName evidence="2">Uncharacterized protein</fullName>
    </submittedName>
</protein>